<protein>
    <submittedName>
        <fullName evidence="2">Uncharacterized protein</fullName>
    </submittedName>
</protein>
<dbReference type="EMBL" id="JAQOWY010000816">
    <property type="protein sequence ID" value="KAK1838510.1"/>
    <property type="molecule type" value="Genomic_DNA"/>
</dbReference>
<feature type="region of interest" description="Disordered" evidence="1">
    <location>
        <begin position="1"/>
        <end position="25"/>
    </location>
</feature>
<name>A0AAD9A0T8_9PEZI</name>
<sequence length="142" mass="16126">MPARNPHAGCDEQSRTAAVRRRGSTMHGLRDSYDRSARSIWPASWRHDANLRASFSHKGCVETIFRFCQRWKATALAGMYPIGLTQLAAFALTPTWRKQDGNEGPLYLDMRCDGTEEEWTVRRCCNPWPRVVPSLLGNRSSS</sequence>
<proteinExistence type="predicted"/>
<evidence type="ECO:0000313" key="3">
    <source>
        <dbReference type="Proteomes" id="UP001243330"/>
    </source>
</evidence>
<reference evidence="2" key="1">
    <citation type="submission" date="2023-01" db="EMBL/GenBank/DDBJ databases">
        <title>Colletotrichum chrysophilum M932 genome sequence.</title>
        <authorList>
            <person name="Baroncelli R."/>
        </authorList>
    </citation>
    <scope>NUCLEOTIDE SEQUENCE</scope>
    <source>
        <strain evidence="2">M932</strain>
    </source>
</reference>
<comment type="caution">
    <text evidence="2">The sequence shown here is derived from an EMBL/GenBank/DDBJ whole genome shotgun (WGS) entry which is preliminary data.</text>
</comment>
<dbReference type="AlphaFoldDB" id="A0AAD9A0T8"/>
<dbReference type="Proteomes" id="UP001243330">
    <property type="component" value="Unassembled WGS sequence"/>
</dbReference>
<evidence type="ECO:0000256" key="1">
    <source>
        <dbReference type="SAM" id="MobiDB-lite"/>
    </source>
</evidence>
<accession>A0AAD9A0T8</accession>
<evidence type="ECO:0000313" key="2">
    <source>
        <dbReference type="EMBL" id="KAK1838510.1"/>
    </source>
</evidence>
<keyword evidence="3" id="KW-1185">Reference proteome</keyword>
<organism evidence="2 3">
    <name type="scientific">Colletotrichum chrysophilum</name>
    <dbReference type="NCBI Taxonomy" id="1836956"/>
    <lineage>
        <taxon>Eukaryota</taxon>
        <taxon>Fungi</taxon>
        <taxon>Dikarya</taxon>
        <taxon>Ascomycota</taxon>
        <taxon>Pezizomycotina</taxon>
        <taxon>Sordariomycetes</taxon>
        <taxon>Hypocreomycetidae</taxon>
        <taxon>Glomerellales</taxon>
        <taxon>Glomerellaceae</taxon>
        <taxon>Colletotrichum</taxon>
        <taxon>Colletotrichum gloeosporioides species complex</taxon>
    </lineage>
</organism>
<gene>
    <name evidence="2" type="ORF">CCHR01_18869</name>
</gene>